<keyword evidence="2" id="KW-0472">Membrane</keyword>
<comment type="caution">
    <text evidence="3">The sequence shown here is derived from an EMBL/GenBank/DDBJ whole genome shotgun (WGS) entry which is preliminary data.</text>
</comment>
<proteinExistence type="predicted"/>
<gene>
    <name evidence="3" type="ORF">IPN02_17675</name>
</gene>
<dbReference type="Proteomes" id="UP000727993">
    <property type="component" value="Unassembled WGS sequence"/>
</dbReference>
<protein>
    <submittedName>
        <fullName evidence="3">Uncharacterized protein</fullName>
    </submittedName>
</protein>
<reference evidence="3 4" key="1">
    <citation type="submission" date="2020-10" db="EMBL/GenBank/DDBJ databases">
        <title>Connecting structure to function with the recovery of over 1000 high-quality activated sludge metagenome-assembled genomes encoding full-length rRNA genes using long-read sequencing.</title>
        <authorList>
            <person name="Singleton C.M."/>
            <person name="Petriglieri F."/>
            <person name="Kristensen J.M."/>
            <person name="Kirkegaard R.H."/>
            <person name="Michaelsen T.Y."/>
            <person name="Andersen M.H."/>
            <person name="Karst S.M."/>
            <person name="Dueholm M.S."/>
            <person name="Nielsen P.H."/>
            <person name="Albertsen M."/>
        </authorList>
    </citation>
    <scope>NUCLEOTIDE SEQUENCE [LARGE SCALE GENOMIC DNA]</scope>
    <source>
        <strain evidence="3">Lyne_18-Q3-R50-59_MAXAC.006</strain>
    </source>
</reference>
<keyword evidence="2" id="KW-1133">Transmembrane helix</keyword>
<feature type="region of interest" description="Disordered" evidence="1">
    <location>
        <begin position="244"/>
        <end position="277"/>
    </location>
</feature>
<evidence type="ECO:0000256" key="1">
    <source>
        <dbReference type="SAM" id="MobiDB-lite"/>
    </source>
</evidence>
<keyword evidence="2" id="KW-0812">Transmembrane</keyword>
<evidence type="ECO:0000313" key="3">
    <source>
        <dbReference type="EMBL" id="MBK9298615.1"/>
    </source>
</evidence>
<feature type="transmembrane region" description="Helical" evidence="2">
    <location>
        <begin position="12"/>
        <end position="34"/>
    </location>
</feature>
<organism evidence="3 4">
    <name type="scientific">Candidatus Neomicrothrix subdominans</name>
    <dbReference type="NCBI Taxonomy" id="2954438"/>
    <lineage>
        <taxon>Bacteria</taxon>
        <taxon>Bacillati</taxon>
        <taxon>Actinomycetota</taxon>
        <taxon>Acidimicrobiia</taxon>
        <taxon>Acidimicrobiales</taxon>
        <taxon>Microthrixaceae</taxon>
        <taxon>Candidatus Neomicrothrix</taxon>
    </lineage>
</organism>
<name>A0A936NEP4_9ACTN</name>
<evidence type="ECO:0000313" key="4">
    <source>
        <dbReference type="Proteomes" id="UP000727993"/>
    </source>
</evidence>
<dbReference type="AlphaFoldDB" id="A0A936NEP4"/>
<evidence type="ECO:0000256" key="2">
    <source>
        <dbReference type="SAM" id="Phobius"/>
    </source>
</evidence>
<dbReference type="EMBL" id="JADJZA010000010">
    <property type="protein sequence ID" value="MBK9298615.1"/>
    <property type="molecule type" value="Genomic_DNA"/>
</dbReference>
<sequence>MSFRDRFYTPQVARAMTSPSGIVAGGAGAAIGVLVGLGPVGAVIGAIVAWVARVGVAVPRRQRATSSRIDPFSLGDRWNRLVRDAQQAQKSFDQALRGTPPGPLRDRLDEIRTHLVEGVVEVWEIAKAGNAVESGRSQINRPAVEAELTETRALRAAEDTPSLAATEEALLMQLATADRMDATVRNSESRLRLLNARLDEAVTRAIELSVSQADSTSTGALRADVAGIVDEMEALRQAMAEVRASDATVPKEIPDLGVGDTTPPSDAAGETPSGSVG</sequence>
<accession>A0A936NEP4</accession>